<gene>
    <name evidence="3" type="ORF">N825_18240</name>
</gene>
<accession>W9H8F0</accession>
<name>W9H8F0_9PROT</name>
<dbReference type="Proteomes" id="UP000019486">
    <property type="component" value="Unassembled WGS sequence"/>
</dbReference>
<keyword evidence="4" id="KW-1185">Reference proteome</keyword>
<comment type="caution">
    <text evidence="3">The sequence shown here is derived from an EMBL/GenBank/DDBJ whole genome shotgun (WGS) entry which is preliminary data.</text>
</comment>
<evidence type="ECO:0000313" key="3">
    <source>
        <dbReference type="EMBL" id="EWY42299.1"/>
    </source>
</evidence>
<feature type="coiled-coil region" evidence="2">
    <location>
        <begin position="154"/>
        <end position="198"/>
    </location>
</feature>
<comment type="similarity">
    <text evidence="1">Belongs to the UPF0751 family.</text>
</comment>
<dbReference type="OrthoDB" id="7829313at2"/>
<evidence type="ECO:0000256" key="1">
    <source>
        <dbReference type="ARBA" id="ARBA00007189"/>
    </source>
</evidence>
<proteinExistence type="inferred from homology"/>
<feature type="coiled-coil region" evidence="2">
    <location>
        <begin position="226"/>
        <end position="253"/>
    </location>
</feature>
<sequence>MCERCEADSVELPNEAKGRRKLWDIAQHLHCSIIGTCLSMDDLRKLTRKGGLRISDDATDYCIHSYFVREAGTNGKLARFLHKMLDDKHAADVRRFSTAKDGDEIEALWRKAFDSGRVAGAYWAIMTLRTVPQELITIVYGQVHMLSHVLGSYNRNAIQRLATAEKQITELTRQRDTLQAAKLELERAKEKQARDHEAELRRARCGATAPATGFDPRETITLKSRLARAEHRLTAERERRRAAEARVARLELLDDDAAAATAPAPPATATAEPPPGTLRAINVAGQCVLYVGGRQALVPHIRSAVERRQGRLLHHDGGLEQAPKILENLVTQADMVFCPLDCVSHAACLRVKRLCQRLDKPFMLLRSSGASSLVRALRPNHVEGEAIR</sequence>
<evidence type="ECO:0000313" key="4">
    <source>
        <dbReference type="Proteomes" id="UP000019486"/>
    </source>
</evidence>
<evidence type="ECO:0008006" key="5">
    <source>
        <dbReference type="Google" id="ProtNLM"/>
    </source>
</evidence>
<dbReference type="AlphaFoldDB" id="W9H8F0"/>
<dbReference type="Pfam" id="PF10087">
    <property type="entry name" value="DUF2325"/>
    <property type="match status" value="1"/>
</dbReference>
<evidence type="ECO:0000256" key="2">
    <source>
        <dbReference type="SAM" id="Coils"/>
    </source>
</evidence>
<dbReference type="EMBL" id="AVFL01000002">
    <property type="protein sequence ID" value="EWY42299.1"/>
    <property type="molecule type" value="Genomic_DNA"/>
</dbReference>
<keyword evidence="2" id="KW-0175">Coiled coil</keyword>
<organism evidence="3 4">
    <name type="scientific">Skermanella stibiiresistens SB22</name>
    <dbReference type="NCBI Taxonomy" id="1385369"/>
    <lineage>
        <taxon>Bacteria</taxon>
        <taxon>Pseudomonadati</taxon>
        <taxon>Pseudomonadota</taxon>
        <taxon>Alphaproteobacteria</taxon>
        <taxon>Rhodospirillales</taxon>
        <taxon>Azospirillaceae</taxon>
        <taxon>Skermanella</taxon>
    </lineage>
</organism>
<dbReference type="STRING" id="1385369.N825_18240"/>
<dbReference type="InterPro" id="IPR016772">
    <property type="entry name" value="UCP020408"/>
</dbReference>
<reference evidence="3 4" key="1">
    <citation type="submission" date="2013-08" db="EMBL/GenBank/DDBJ databases">
        <title>The genome sequence of Skermanella stibiiresistens.</title>
        <authorList>
            <person name="Zhu W."/>
            <person name="Wang G."/>
        </authorList>
    </citation>
    <scope>NUCLEOTIDE SEQUENCE [LARGE SCALE GENOMIC DNA]</scope>
    <source>
        <strain evidence="3 4">SB22</strain>
    </source>
</reference>
<protein>
    <recommendedName>
        <fullName evidence="5">DUF2325 domain-containing protein</fullName>
    </recommendedName>
</protein>